<reference evidence="1 2" key="1">
    <citation type="submission" date="2017-10" db="EMBL/GenBank/DDBJ databases">
        <title>Nyctiphanis sp. nov., isolated from the stomach of the euphausiid Nyctiphanes simplex (Hansen, 1911) in the Gulf of California.</title>
        <authorList>
            <person name="Gomez-Gil B."/>
            <person name="Aguilar-Mendez M."/>
            <person name="Lopez-Cortes A."/>
            <person name="Gomez-Gutierrez J."/>
            <person name="Roque A."/>
            <person name="Lang E."/>
            <person name="Gonzalez-Castillo A."/>
        </authorList>
    </citation>
    <scope>NUCLEOTIDE SEQUENCE [LARGE SCALE GENOMIC DNA]</scope>
    <source>
        <strain evidence="1 2">CAIM 600</strain>
    </source>
</reference>
<gene>
    <name evidence="1" type="ORF">CS022_23750</name>
</gene>
<keyword evidence="2" id="KW-1185">Reference proteome</keyword>
<sequence>MCFIFSLYLYLSPSKEHQTTEQQKYYDHKHNAVNDANTASINTLLTTVTETNQITYENTFTMRMGLSENLNNVQSNVVSFRLAFKRINDVSYLGIAYDLKPIYTNSESAVIETDIEQLGFTVSRNINGKITDIDLLGLPQNHPYGMVKHVVSQLSFLPAGTEMRYSLEDGIYHYEYTRESPSRTSRRLIEIDHQNIPEDLINRHNESWYVKHEGTEWPKEMLFNMQREVQFQGRLLAVEQNIESKRVISPELALWSQETLFAQNANAGFTVPMAVPEEENIQIANVVDFQNALMLLDANLDPAVAKAMGLFMLEEQTPDEIMSFLMDDALPTEHHAHIIYALQKAGTPLAEEYLGEIASNADISTLNRTRAIVSSGLFDGASQTSIDSLYNLMSDNEQSIANAASLNLGTIAKRTPKFDQQIGGILLNKLKSDSDPYMALLSISNINNPAYDKYVIPYAKDSRFHVRAAAYSIIARRNNQQNNVLTALLSERHPKVIDSIANTLVKFQNVPVPSTFLPHLRSRITGDGPPVISSRLVKFYLALKVQFNQTDIQFLRGLISSKTLSESDRSDISKALFGL</sequence>
<dbReference type="Gene3D" id="1.25.10.10">
    <property type="entry name" value="Leucine-rich Repeat Variant"/>
    <property type="match status" value="1"/>
</dbReference>
<dbReference type="Proteomes" id="UP000290287">
    <property type="component" value="Unassembled WGS sequence"/>
</dbReference>
<evidence type="ECO:0000313" key="2">
    <source>
        <dbReference type="Proteomes" id="UP000290287"/>
    </source>
</evidence>
<evidence type="ECO:0000313" key="1">
    <source>
        <dbReference type="EMBL" id="RXJ69492.1"/>
    </source>
</evidence>
<dbReference type="InterPro" id="IPR011030">
    <property type="entry name" value="Lipovitellin_superhlx_dom"/>
</dbReference>
<accession>A0A4Q0YFZ7</accession>
<organism evidence="1 2">
    <name type="scientific">Veronia nyctiphanis</name>
    <dbReference type="NCBI Taxonomy" id="1278244"/>
    <lineage>
        <taxon>Bacteria</taxon>
        <taxon>Pseudomonadati</taxon>
        <taxon>Pseudomonadota</taxon>
        <taxon>Gammaproteobacteria</taxon>
        <taxon>Vibrionales</taxon>
        <taxon>Vibrionaceae</taxon>
        <taxon>Veronia</taxon>
    </lineage>
</organism>
<name>A0A4Q0YFZ7_9GAMM</name>
<protein>
    <recommendedName>
        <fullName evidence="3">Vitellogenin domain-containing protein</fullName>
    </recommendedName>
</protein>
<comment type="caution">
    <text evidence="1">The sequence shown here is derived from an EMBL/GenBank/DDBJ whole genome shotgun (WGS) entry which is preliminary data.</text>
</comment>
<dbReference type="InterPro" id="IPR011989">
    <property type="entry name" value="ARM-like"/>
</dbReference>
<dbReference type="AlphaFoldDB" id="A0A4Q0YFZ7"/>
<evidence type="ECO:0008006" key="3">
    <source>
        <dbReference type="Google" id="ProtNLM"/>
    </source>
</evidence>
<proteinExistence type="predicted"/>
<dbReference type="EMBL" id="PEIB01000054">
    <property type="protein sequence ID" value="RXJ69492.1"/>
    <property type="molecule type" value="Genomic_DNA"/>
</dbReference>
<dbReference type="SUPFAM" id="SSF48431">
    <property type="entry name" value="Lipovitellin-phosvitin complex, superhelical domain"/>
    <property type="match status" value="1"/>
</dbReference>